<reference evidence="3" key="3">
    <citation type="submission" date="2015-06" db="UniProtKB">
        <authorList>
            <consortium name="EnsemblProtists"/>
        </authorList>
    </citation>
    <scope>IDENTIFICATION</scope>
</reference>
<sequence>MESDEDQHGSEALEGSLSALQLEDTTEIEEVGDLSTSQLDTSAVGYPHDQSFQVLELPRGDLDSLPPISRSLYEETTECERKGWERRHQGQEEQTDDDRWTFEQENKRQALYRALFYPRSVIPKPDDDVDYIRASELLVEKIEEENRGQSFRDCETSERPAIFHGVFMHEDVCSRADVLEYFGNGEWGVVKIKTSKTSFGDNDAYESLAFPVYVVKHCGIKVTKAAAVYANRDFQIQMNEAAFFKRDDLTDVIFRGGVLQVLEGDQNAPKSIAHVQSVTSRAEPPPKIVVPSCKNCSFFQDCHARKLRHSIWELIRLRPERFEELKKITLEIEEIPSSFKLSQTNMIVKQSVITNSPQIKEQQLQEVTFNASVTTLSSSFS</sequence>
<dbReference type="EnsemblProtists" id="EKX40811">
    <property type="protein sequence ID" value="EKX40811"/>
    <property type="gene ID" value="GUITHDRAFT_113079"/>
</dbReference>
<dbReference type="HOGENOM" id="CLU_726570_0_0_1"/>
<dbReference type="Gene3D" id="3.90.320.10">
    <property type="match status" value="1"/>
</dbReference>
<evidence type="ECO:0008006" key="5">
    <source>
        <dbReference type="Google" id="ProtNLM"/>
    </source>
</evidence>
<dbReference type="RefSeq" id="XP_005827791.1">
    <property type="nucleotide sequence ID" value="XM_005827734.1"/>
</dbReference>
<reference evidence="4" key="2">
    <citation type="submission" date="2012-11" db="EMBL/GenBank/DDBJ databases">
        <authorList>
            <person name="Kuo A."/>
            <person name="Curtis B.A."/>
            <person name="Tanifuji G."/>
            <person name="Burki F."/>
            <person name="Gruber A."/>
            <person name="Irimia M."/>
            <person name="Maruyama S."/>
            <person name="Arias M.C."/>
            <person name="Ball S.G."/>
            <person name="Gile G.H."/>
            <person name="Hirakawa Y."/>
            <person name="Hopkins J.F."/>
            <person name="Rensing S.A."/>
            <person name="Schmutz J."/>
            <person name="Symeonidi A."/>
            <person name="Elias M."/>
            <person name="Eveleigh R.J."/>
            <person name="Herman E.K."/>
            <person name="Klute M.J."/>
            <person name="Nakayama T."/>
            <person name="Obornik M."/>
            <person name="Reyes-Prieto A."/>
            <person name="Armbrust E.V."/>
            <person name="Aves S.J."/>
            <person name="Beiko R.G."/>
            <person name="Coutinho P."/>
            <person name="Dacks J.B."/>
            <person name="Durnford D.G."/>
            <person name="Fast N.M."/>
            <person name="Green B.R."/>
            <person name="Grisdale C."/>
            <person name="Hempe F."/>
            <person name="Henrissat B."/>
            <person name="Hoppner M.P."/>
            <person name="Ishida K.-I."/>
            <person name="Kim E."/>
            <person name="Koreny L."/>
            <person name="Kroth P.G."/>
            <person name="Liu Y."/>
            <person name="Malik S.-B."/>
            <person name="Maier U.G."/>
            <person name="McRose D."/>
            <person name="Mock T."/>
            <person name="Neilson J.A."/>
            <person name="Onodera N.T."/>
            <person name="Poole A.M."/>
            <person name="Pritham E.J."/>
            <person name="Richards T.A."/>
            <person name="Rocap G."/>
            <person name="Roy S.W."/>
            <person name="Sarai C."/>
            <person name="Schaack S."/>
            <person name="Shirato S."/>
            <person name="Slamovits C.H."/>
            <person name="Spencer D.F."/>
            <person name="Suzuki S."/>
            <person name="Worden A.Z."/>
            <person name="Zauner S."/>
            <person name="Barry K."/>
            <person name="Bell C."/>
            <person name="Bharti A.K."/>
            <person name="Crow J.A."/>
            <person name="Grimwood J."/>
            <person name="Kramer R."/>
            <person name="Lindquist E."/>
            <person name="Lucas S."/>
            <person name="Salamov A."/>
            <person name="McFadden G.I."/>
            <person name="Lane C.E."/>
            <person name="Keeling P.J."/>
            <person name="Gray M.W."/>
            <person name="Grigoriev I.V."/>
            <person name="Archibald J.M."/>
        </authorList>
    </citation>
    <scope>NUCLEOTIDE SEQUENCE</scope>
    <source>
        <strain evidence="4">CCMP2712</strain>
    </source>
</reference>
<dbReference type="PaxDb" id="55529-EKX40811"/>
<evidence type="ECO:0000313" key="2">
    <source>
        <dbReference type="EMBL" id="EKX40811.1"/>
    </source>
</evidence>
<evidence type="ECO:0000256" key="1">
    <source>
        <dbReference type="SAM" id="MobiDB-lite"/>
    </source>
</evidence>
<feature type="region of interest" description="Disordered" evidence="1">
    <location>
        <begin position="1"/>
        <end position="33"/>
    </location>
</feature>
<name>L1IX72_GUITC</name>
<evidence type="ECO:0000313" key="4">
    <source>
        <dbReference type="Proteomes" id="UP000011087"/>
    </source>
</evidence>
<dbReference type="GeneID" id="17297553"/>
<accession>L1IX72</accession>
<dbReference type="EMBL" id="JH993028">
    <property type="protein sequence ID" value="EKX40811.1"/>
    <property type="molecule type" value="Genomic_DNA"/>
</dbReference>
<feature type="compositionally biased region" description="Basic and acidic residues" evidence="1">
    <location>
        <begin position="1"/>
        <end position="11"/>
    </location>
</feature>
<keyword evidence="4" id="KW-1185">Reference proteome</keyword>
<dbReference type="InterPro" id="IPR011604">
    <property type="entry name" value="PDDEXK-like_dom_sf"/>
</dbReference>
<evidence type="ECO:0000313" key="3">
    <source>
        <dbReference type="EnsemblProtists" id="EKX40811"/>
    </source>
</evidence>
<dbReference type="AlphaFoldDB" id="L1IX72"/>
<proteinExistence type="predicted"/>
<feature type="region of interest" description="Disordered" evidence="1">
    <location>
        <begin position="79"/>
        <end position="99"/>
    </location>
</feature>
<protein>
    <recommendedName>
        <fullName evidence="5">DUF83 domain-containing protein</fullName>
    </recommendedName>
</protein>
<reference evidence="2 4" key="1">
    <citation type="journal article" date="2012" name="Nature">
        <title>Algal genomes reveal evolutionary mosaicism and the fate of nucleomorphs.</title>
        <authorList>
            <consortium name="DOE Joint Genome Institute"/>
            <person name="Curtis B.A."/>
            <person name="Tanifuji G."/>
            <person name="Burki F."/>
            <person name="Gruber A."/>
            <person name="Irimia M."/>
            <person name="Maruyama S."/>
            <person name="Arias M.C."/>
            <person name="Ball S.G."/>
            <person name="Gile G.H."/>
            <person name="Hirakawa Y."/>
            <person name="Hopkins J.F."/>
            <person name="Kuo A."/>
            <person name="Rensing S.A."/>
            <person name="Schmutz J."/>
            <person name="Symeonidi A."/>
            <person name="Elias M."/>
            <person name="Eveleigh R.J."/>
            <person name="Herman E.K."/>
            <person name="Klute M.J."/>
            <person name="Nakayama T."/>
            <person name="Obornik M."/>
            <person name="Reyes-Prieto A."/>
            <person name="Armbrust E.V."/>
            <person name="Aves S.J."/>
            <person name="Beiko R.G."/>
            <person name="Coutinho P."/>
            <person name="Dacks J.B."/>
            <person name="Durnford D.G."/>
            <person name="Fast N.M."/>
            <person name="Green B.R."/>
            <person name="Grisdale C.J."/>
            <person name="Hempel F."/>
            <person name="Henrissat B."/>
            <person name="Hoppner M.P."/>
            <person name="Ishida K."/>
            <person name="Kim E."/>
            <person name="Koreny L."/>
            <person name="Kroth P.G."/>
            <person name="Liu Y."/>
            <person name="Malik S.B."/>
            <person name="Maier U.G."/>
            <person name="McRose D."/>
            <person name="Mock T."/>
            <person name="Neilson J.A."/>
            <person name="Onodera N.T."/>
            <person name="Poole A.M."/>
            <person name="Pritham E.J."/>
            <person name="Richards T.A."/>
            <person name="Rocap G."/>
            <person name="Roy S.W."/>
            <person name="Sarai C."/>
            <person name="Schaack S."/>
            <person name="Shirato S."/>
            <person name="Slamovits C.H."/>
            <person name="Spencer D.F."/>
            <person name="Suzuki S."/>
            <person name="Worden A.Z."/>
            <person name="Zauner S."/>
            <person name="Barry K."/>
            <person name="Bell C."/>
            <person name="Bharti A.K."/>
            <person name="Crow J.A."/>
            <person name="Grimwood J."/>
            <person name="Kramer R."/>
            <person name="Lindquist E."/>
            <person name="Lucas S."/>
            <person name="Salamov A."/>
            <person name="McFadden G.I."/>
            <person name="Lane C.E."/>
            <person name="Keeling P.J."/>
            <person name="Gray M.W."/>
            <person name="Grigoriev I.V."/>
            <person name="Archibald J.M."/>
        </authorList>
    </citation>
    <scope>NUCLEOTIDE SEQUENCE</scope>
    <source>
        <strain evidence="2 4">CCMP2712</strain>
    </source>
</reference>
<dbReference type="Proteomes" id="UP000011087">
    <property type="component" value="Unassembled WGS sequence"/>
</dbReference>
<organism evidence="2">
    <name type="scientific">Guillardia theta (strain CCMP2712)</name>
    <name type="common">Cryptophyte</name>
    <dbReference type="NCBI Taxonomy" id="905079"/>
    <lineage>
        <taxon>Eukaryota</taxon>
        <taxon>Cryptophyceae</taxon>
        <taxon>Pyrenomonadales</taxon>
        <taxon>Geminigeraceae</taxon>
        <taxon>Guillardia</taxon>
    </lineage>
</organism>
<gene>
    <name evidence="2" type="ORF">GUITHDRAFT_113079</name>
</gene>
<dbReference type="KEGG" id="gtt:GUITHDRAFT_113079"/>